<feature type="compositionally biased region" description="Low complexity" evidence="1">
    <location>
        <begin position="141"/>
        <end position="151"/>
    </location>
</feature>
<dbReference type="Proteomes" id="UP001482620">
    <property type="component" value="Unassembled WGS sequence"/>
</dbReference>
<comment type="caution">
    <text evidence="2">The sequence shown here is derived from an EMBL/GenBank/DDBJ whole genome shotgun (WGS) entry which is preliminary data.</text>
</comment>
<feature type="compositionally biased region" description="Polar residues" evidence="1">
    <location>
        <begin position="301"/>
        <end position="313"/>
    </location>
</feature>
<feature type="region of interest" description="Disordered" evidence="1">
    <location>
        <begin position="437"/>
        <end position="461"/>
    </location>
</feature>
<feature type="compositionally biased region" description="Polar residues" evidence="1">
    <location>
        <begin position="66"/>
        <end position="99"/>
    </location>
</feature>
<feature type="compositionally biased region" description="Polar residues" evidence="1">
    <location>
        <begin position="279"/>
        <end position="292"/>
    </location>
</feature>
<organism evidence="2 3">
    <name type="scientific">Ilyodon furcidens</name>
    <name type="common">goldbreast splitfin</name>
    <dbReference type="NCBI Taxonomy" id="33524"/>
    <lineage>
        <taxon>Eukaryota</taxon>
        <taxon>Metazoa</taxon>
        <taxon>Chordata</taxon>
        <taxon>Craniata</taxon>
        <taxon>Vertebrata</taxon>
        <taxon>Euteleostomi</taxon>
        <taxon>Actinopterygii</taxon>
        <taxon>Neopterygii</taxon>
        <taxon>Teleostei</taxon>
        <taxon>Neoteleostei</taxon>
        <taxon>Acanthomorphata</taxon>
        <taxon>Ovalentaria</taxon>
        <taxon>Atherinomorphae</taxon>
        <taxon>Cyprinodontiformes</taxon>
        <taxon>Goodeidae</taxon>
        <taxon>Ilyodon</taxon>
    </lineage>
</organism>
<feature type="region of interest" description="Disordered" evidence="1">
    <location>
        <begin position="141"/>
        <end position="169"/>
    </location>
</feature>
<feature type="region of interest" description="Disordered" evidence="1">
    <location>
        <begin position="229"/>
        <end position="392"/>
    </location>
</feature>
<accession>A0ABV0TZF9</accession>
<keyword evidence="3" id="KW-1185">Reference proteome</keyword>
<feature type="region of interest" description="Disordered" evidence="1">
    <location>
        <begin position="66"/>
        <end position="106"/>
    </location>
</feature>
<evidence type="ECO:0000313" key="2">
    <source>
        <dbReference type="EMBL" id="MEQ2238324.1"/>
    </source>
</evidence>
<protein>
    <submittedName>
        <fullName evidence="2">Uncharacterized protein</fullName>
    </submittedName>
</protein>
<dbReference type="EMBL" id="JAHRIQ010051455">
    <property type="protein sequence ID" value="MEQ2238324.1"/>
    <property type="molecule type" value="Genomic_DNA"/>
</dbReference>
<name>A0ABV0TZF9_9TELE</name>
<proteinExistence type="predicted"/>
<feature type="compositionally biased region" description="Polar residues" evidence="1">
    <location>
        <begin position="259"/>
        <end position="270"/>
    </location>
</feature>
<reference evidence="2 3" key="1">
    <citation type="submission" date="2021-06" db="EMBL/GenBank/DDBJ databases">
        <authorList>
            <person name="Palmer J.M."/>
        </authorList>
    </citation>
    <scope>NUCLEOTIDE SEQUENCE [LARGE SCALE GENOMIC DNA]</scope>
    <source>
        <strain evidence="3">if_2019</strain>
        <tissue evidence="2">Muscle</tissue>
    </source>
</reference>
<gene>
    <name evidence="2" type="ORF">ILYODFUR_032070</name>
</gene>
<sequence length="576" mass="61778">MEDDEKPVLKGPKMNDTSTLIRCISPWAELQSAEDIKKGALKESGQTLTNEEEELVALTQITQSPLHQTSLIPDMAQSGTLENSKNAVKASSPSQTPSLSHLHGSSVIDITDDAQATVDQESSEAVSALLASQKDESVALSPYLPLNSSPISSPPIPTSPSPSEGSRRMDVDSVLKPAGVIGGSVKSPKSFNSKIEFATTEGLRPAPSIADNRPLMDKEKTVLSHLQLHHHQQQQLHEQQHTSVHHGVPPPLAEESRKTPQQQIPFNKSTPPDLAKSKVSLSSTPSTVQLDSLKQKPQPPNSSHNQPYPSTNPADLLRAKPLPALLDISKPKTNTSPEVSKHKVLRYSDSSPSPSGRLPIKVDLAEPPRSGFKPVPLRAGVGGVSTSSSTKSPLIYDKNETFTVYRDPALVRSDTENSVTQTNSPNHMTAYLHPHLHTLHSPSPHSTCLTSASHPHGTSHLLAPPHSSPLPHPHLLPPGMLSAMHPPPGTLFGGHPRLDAPGSLSHLALPHPATTHQQQFLQSHGGAAGLGLYPIIWPYPNGTPPPYAPGLNLPSTTKWVHSENPITVNSEASLRR</sequence>
<evidence type="ECO:0000313" key="3">
    <source>
        <dbReference type="Proteomes" id="UP001482620"/>
    </source>
</evidence>
<evidence type="ECO:0000256" key="1">
    <source>
        <dbReference type="SAM" id="MobiDB-lite"/>
    </source>
</evidence>
<feature type="non-terminal residue" evidence="2">
    <location>
        <position position="576"/>
    </location>
</feature>